<dbReference type="InterPro" id="IPR019972">
    <property type="entry name" value="Ribosomal_uL14_CS"/>
</dbReference>
<dbReference type="PANTHER" id="PTHR11761:SF3">
    <property type="entry name" value="LARGE RIBOSOMAL SUBUNIT PROTEIN UL14M"/>
    <property type="match status" value="1"/>
</dbReference>
<evidence type="ECO:0000256" key="3">
    <source>
        <dbReference type="ARBA" id="ARBA00023274"/>
    </source>
</evidence>
<accession>A0A5E8BWE8</accession>
<dbReference type="OrthoDB" id="274765at2759"/>
<dbReference type="InterPro" id="IPR036853">
    <property type="entry name" value="Ribosomal_uL14_sf"/>
</dbReference>
<dbReference type="CDD" id="cd00337">
    <property type="entry name" value="Ribosomal_uL14"/>
    <property type="match status" value="1"/>
</dbReference>
<evidence type="ECO:0000313" key="8">
    <source>
        <dbReference type="EMBL" id="VVT55014.1"/>
    </source>
</evidence>
<evidence type="ECO:0000256" key="1">
    <source>
        <dbReference type="ARBA" id="ARBA00010745"/>
    </source>
</evidence>
<organism evidence="8 9">
    <name type="scientific">Magnusiomyces paraingens</name>
    <dbReference type="NCBI Taxonomy" id="2606893"/>
    <lineage>
        <taxon>Eukaryota</taxon>
        <taxon>Fungi</taxon>
        <taxon>Dikarya</taxon>
        <taxon>Ascomycota</taxon>
        <taxon>Saccharomycotina</taxon>
        <taxon>Dipodascomycetes</taxon>
        <taxon>Dipodascales</taxon>
        <taxon>Dipodascaceae</taxon>
        <taxon>Magnusiomyces</taxon>
    </lineage>
</organism>
<reference evidence="8 9" key="1">
    <citation type="submission" date="2019-09" db="EMBL/GenBank/DDBJ databases">
        <authorList>
            <person name="Brejova B."/>
        </authorList>
    </citation>
    <scope>NUCLEOTIDE SEQUENCE [LARGE SCALE GENOMIC DNA]</scope>
</reference>
<evidence type="ECO:0000256" key="6">
    <source>
        <dbReference type="RuleBase" id="RU003949"/>
    </source>
</evidence>
<keyword evidence="2 6" id="KW-0689">Ribosomal protein</keyword>
<evidence type="ECO:0000256" key="7">
    <source>
        <dbReference type="SAM" id="MobiDB-lite"/>
    </source>
</evidence>
<dbReference type="PROSITE" id="PS00049">
    <property type="entry name" value="RIBOSOMAL_L14"/>
    <property type="match status" value="1"/>
</dbReference>
<proteinExistence type="inferred from homology"/>
<dbReference type="InterPro" id="IPR005745">
    <property type="entry name" value="Ribosomal_uL14_bac-type"/>
</dbReference>
<dbReference type="Proteomes" id="UP000398389">
    <property type="component" value="Unassembled WGS sequence"/>
</dbReference>
<dbReference type="GO" id="GO:0070180">
    <property type="term" value="F:large ribosomal subunit rRNA binding"/>
    <property type="evidence" value="ECO:0007669"/>
    <property type="project" value="TreeGrafter"/>
</dbReference>
<dbReference type="GO" id="GO:0005762">
    <property type="term" value="C:mitochondrial large ribosomal subunit"/>
    <property type="evidence" value="ECO:0007669"/>
    <property type="project" value="TreeGrafter"/>
</dbReference>
<evidence type="ECO:0000256" key="2">
    <source>
        <dbReference type="ARBA" id="ARBA00022980"/>
    </source>
</evidence>
<keyword evidence="9" id="KW-1185">Reference proteome</keyword>
<dbReference type="EMBL" id="CABVLU010000003">
    <property type="protein sequence ID" value="VVT55014.1"/>
    <property type="molecule type" value="Genomic_DNA"/>
</dbReference>
<evidence type="ECO:0000256" key="4">
    <source>
        <dbReference type="ARBA" id="ARBA00037226"/>
    </source>
</evidence>
<dbReference type="InterPro" id="IPR000218">
    <property type="entry name" value="Ribosomal_uL14"/>
</dbReference>
<dbReference type="FunFam" id="2.40.150.20:FF:000005">
    <property type="entry name" value="50S ribosomal protein L14"/>
    <property type="match status" value="1"/>
</dbReference>
<comment type="function">
    <text evidence="4">Component of the mitochondrial ribosome (mitoribosome), a dedicated translation machinery responsible for the synthesis of mitochondrial genome-encoded proteins, including at least some of the essential transmembrane subunits of the mitochondrial respiratory chain. The mitoribosomes are attached to the mitochondrial inner membrane and translation products are cotranslationally integrated into the membrane.</text>
</comment>
<sequence>MIYLKSLLNVVDNSGALVVECIKVLGKKPKNHARIGDQIVVVVQKARPLAAAGSGPGGPSAGSSNSQKLRQGDMRHAVVVRTKQLQPRADGSVMRFDDNACVLINNNGEPLGTRVNGVVAKELRDKGFNKIIALAPRTV</sequence>
<dbReference type="Pfam" id="PF00238">
    <property type="entry name" value="Ribosomal_L14"/>
    <property type="match status" value="1"/>
</dbReference>
<evidence type="ECO:0000256" key="5">
    <source>
        <dbReference type="ARBA" id="ARBA00040118"/>
    </source>
</evidence>
<dbReference type="SUPFAM" id="SSF50193">
    <property type="entry name" value="Ribosomal protein L14"/>
    <property type="match status" value="1"/>
</dbReference>
<comment type="similarity">
    <text evidence="1 6">Belongs to the universal ribosomal protein uL14 family.</text>
</comment>
<evidence type="ECO:0000313" key="9">
    <source>
        <dbReference type="Proteomes" id="UP000398389"/>
    </source>
</evidence>
<dbReference type="PANTHER" id="PTHR11761">
    <property type="entry name" value="50S/60S RIBOSOMAL PROTEIN L14/L23"/>
    <property type="match status" value="1"/>
</dbReference>
<feature type="region of interest" description="Disordered" evidence="7">
    <location>
        <begin position="50"/>
        <end position="73"/>
    </location>
</feature>
<dbReference type="GO" id="GO:0003735">
    <property type="term" value="F:structural constituent of ribosome"/>
    <property type="evidence" value="ECO:0007669"/>
    <property type="project" value="InterPro"/>
</dbReference>
<keyword evidence="3 6" id="KW-0687">Ribonucleoprotein</keyword>
<dbReference type="GeneID" id="43583191"/>
<gene>
    <name evidence="8" type="ORF">SAPINGB_P004376</name>
</gene>
<protein>
    <recommendedName>
        <fullName evidence="5">Large ribosomal subunit protein uL14m</fullName>
    </recommendedName>
</protein>
<dbReference type="HAMAP" id="MF_01367">
    <property type="entry name" value="Ribosomal_uL14"/>
    <property type="match status" value="1"/>
</dbReference>
<dbReference type="NCBIfam" id="TIGR01067">
    <property type="entry name" value="rplN_bact"/>
    <property type="match status" value="1"/>
</dbReference>
<dbReference type="SMART" id="SM01374">
    <property type="entry name" value="Ribosomal_L14"/>
    <property type="match status" value="1"/>
</dbReference>
<dbReference type="GO" id="GO:0006412">
    <property type="term" value="P:translation"/>
    <property type="evidence" value="ECO:0007669"/>
    <property type="project" value="InterPro"/>
</dbReference>
<dbReference type="Gene3D" id="2.40.150.20">
    <property type="entry name" value="Ribosomal protein L14"/>
    <property type="match status" value="1"/>
</dbReference>
<name>A0A5E8BWE8_9ASCO</name>
<dbReference type="AlphaFoldDB" id="A0A5E8BWE8"/>
<dbReference type="RefSeq" id="XP_031854982.1">
    <property type="nucleotide sequence ID" value="XM_031999091.1"/>
</dbReference>